<keyword evidence="6" id="KW-1185">Reference proteome</keyword>
<dbReference type="InterPro" id="IPR027806">
    <property type="entry name" value="HARBI1_dom"/>
</dbReference>
<comment type="cofactor">
    <cofactor evidence="1">
        <name>a divalent metal cation</name>
        <dbReference type="ChEBI" id="CHEBI:60240"/>
    </cofactor>
</comment>
<evidence type="ECO:0000313" key="5">
    <source>
        <dbReference type="EMBL" id="SPO27720.1"/>
    </source>
</evidence>
<evidence type="ECO:0000256" key="2">
    <source>
        <dbReference type="ARBA" id="ARBA00022723"/>
    </source>
</evidence>
<gene>
    <name evidence="5" type="ORF">UTRI_10166</name>
</gene>
<evidence type="ECO:0000256" key="3">
    <source>
        <dbReference type="SAM" id="MobiDB-lite"/>
    </source>
</evidence>
<feature type="region of interest" description="Disordered" evidence="3">
    <location>
        <begin position="387"/>
        <end position="416"/>
    </location>
</feature>
<name>A0A5C3EC07_9BASI</name>
<organism evidence="5 6">
    <name type="scientific">Ustilago trichophora</name>
    <dbReference type="NCBI Taxonomy" id="86804"/>
    <lineage>
        <taxon>Eukaryota</taxon>
        <taxon>Fungi</taxon>
        <taxon>Dikarya</taxon>
        <taxon>Basidiomycota</taxon>
        <taxon>Ustilaginomycotina</taxon>
        <taxon>Ustilaginomycetes</taxon>
        <taxon>Ustilaginales</taxon>
        <taxon>Ustilaginaceae</taxon>
        <taxon>Ustilago</taxon>
    </lineage>
</organism>
<dbReference type="Proteomes" id="UP000324022">
    <property type="component" value="Unassembled WGS sequence"/>
</dbReference>
<feature type="domain" description="DDE Tnp4" evidence="4">
    <location>
        <begin position="248"/>
        <end position="357"/>
    </location>
</feature>
<sequence>MVRRSVKQYLLVDILDALELAMKDELEKQRRQLDALKAMDYDSDDSASTVITDLSNISDISSNISLSDDSSDDSSADSDLEEPFSDSRKLVELYTMVQQKRYSVPRTHVMGRNEKLVDLLDRHATTNTRLYRGLVRMTPEAFDNLASRLQSTQAFGSGSLPLRKVREIVSVALYRLGRSGNGGGERDASLQCGCSVGSLIGWTDRTIEGLLELNKEVMRFASKGERSRAKAWVRNTSGADEWGRGWLPGSMQDSRVWTTGSNILKKPRLYLDEGEFIWVDGGYGFSPFTCGPYMHINADKSRDLKYFNNKLSQVRVRVEHAIAYLKNRFQCLSGYRGNIYRVNDLEAAGKAIQACIIAHTFASRYDKPDDLAELLMLTEDDANEVVQAPMPDPVHDQQVQRQRRANQRQYEADQRLNSQSSLVSALSGQRVSLGHDLREEMFTSLFAATDRTPVDTTAILRRYEQTAAAWARRVAPPNTGDDQEGSD</sequence>
<accession>A0A5C3EC07</accession>
<dbReference type="GO" id="GO:0046872">
    <property type="term" value="F:metal ion binding"/>
    <property type="evidence" value="ECO:0007669"/>
    <property type="project" value="UniProtKB-KW"/>
</dbReference>
<keyword evidence="2" id="KW-0479">Metal-binding</keyword>
<dbReference type="AlphaFoldDB" id="A0A5C3EC07"/>
<dbReference type="Pfam" id="PF13359">
    <property type="entry name" value="DDE_Tnp_4"/>
    <property type="match status" value="1"/>
</dbReference>
<protein>
    <recommendedName>
        <fullName evidence="4">DDE Tnp4 domain-containing protein</fullName>
    </recommendedName>
</protein>
<proteinExistence type="predicted"/>
<evidence type="ECO:0000259" key="4">
    <source>
        <dbReference type="Pfam" id="PF13359"/>
    </source>
</evidence>
<dbReference type="EMBL" id="OOIN01000018">
    <property type="protein sequence ID" value="SPO27720.1"/>
    <property type="molecule type" value="Genomic_DNA"/>
</dbReference>
<evidence type="ECO:0000256" key="1">
    <source>
        <dbReference type="ARBA" id="ARBA00001968"/>
    </source>
</evidence>
<evidence type="ECO:0000313" key="6">
    <source>
        <dbReference type="Proteomes" id="UP000324022"/>
    </source>
</evidence>
<reference evidence="5 6" key="1">
    <citation type="submission" date="2018-03" db="EMBL/GenBank/DDBJ databases">
        <authorList>
            <person name="Guldener U."/>
        </authorList>
    </citation>
    <scope>NUCLEOTIDE SEQUENCE [LARGE SCALE GENOMIC DNA]</scope>
    <source>
        <strain evidence="5 6">NBRC100155</strain>
    </source>
</reference>
<dbReference type="OrthoDB" id="2408877at2759"/>